<dbReference type="Pfam" id="PF04117">
    <property type="entry name" value="Mpv17_PMP22"/>
    <property type="match status" value="1"/>
</dbReference>
<dbReference type="PANTHER" id="PTHR11266:SF50">
    <property type="entry name" value="VACUOLAR MEMBRANE PROTEIN YOR292C"/>
    <property type="match status" value="1"/>
</dbReference>
<name>C5E0U5_ZYGRC</name>
<feature type="transmembrane region" description="Helical" evidence="6">
    <location>
        <begin position="174"/>
        <end position="195"/>
    </location>
</feature>
<evidence type="ECO:0000256" key="3">
    <source>
        <dbReference type="ARBA" id="ARBA00022692"/>
    </source>
</evidence>
<keyword evidence="3 6" id="KW-0812">Transmembrane</keyword>
<dbReference type="GO" id="GO:0016020">
    <property type="term" value="C:membrane"/>
    <property type="evidence" value="ECO:0007669"/>
    <property type="project" value="UniProtKB-SubCell"/>
</dbReference>
<dbReference type="EMBL" id="CU928179">
    <property type="protein sequence ID" value="CAR29729.1"/>
    <property type="molecule type" value="Genomic_DNA"/>
</dbReference>
<proteinExistence type="inferred from homology"/>
<evidence type="ECO:0000256" key="1">
    <source>
        <dbReference type="ARBA" id="ARBA00004141"/>
    </source>
</evidence>
<dbReference type="RefSeq" id="XP_002498662.1">
    <property type="nucleotide sequence ID" value="XM_002498617.1"/>
</dbReference>
<dbReference type="InParanoid" id="C5E0U5"/>
<feature type="transmembrane region" description="Helical" evidence="6">
    <location>
        <begin position="220"/>
        <end position="238"/>
    </location>
</feature>
<dbReference type="KEGG" id="zro:ZYRO0G15686g"/>
<gene>
    <name evidence="7" type="ordered locus">ZYRO0G15686g</name>
</gene>
<evidence type="ECO:0000313" key="7">
    <source>
        <dbReference type="EMBL" id="CAR29729.1"/>
    </source>
</evidence>
<feature type="transmembrane region" description="Helical" evidence="6">
    <location>
        <begin position="52"/>
        <end position="74"/>
    </location>
</feature>
<dbReference type="FunCoup" id="C5E0U5">
    <property type="interactions" value="38"/>
</dbReference>
<sequence>MSLQLLARDQIDVHYDNASQDLDRSKTDSQSPLIRWIDKRRHSLRRLCQFKVYKISLTHIVVLITWVSLLLKFTNHYRKLYQNSALLATMCTNVLLFGISDSMAQSILCYFSTHMDPVPQVIDDMVSRLRRPAQIIDDDNDSDDLSVFNDYGEPLDDDESVYDFSAPDSHKFNFFRWACFMFWGFILSFFQVPWYKFLNYFYTEDPTVVQVLERVLSDQLLYSPVSLYCFFAYSNYVMEGGNAETFSKKIQVLYLSTLGCNYLLWPLVQFINFLLMPKHFQVPFSSSVGILWNCFLSMRNASNSIN</sequence>
<dbReference type="GO" id="GO:0005739">
    <property type="term" value="C:mitochondrion"/>
    <property type="evidence" value="ECO:0007669"/>
    <property type="project" value="TreeGrafter"/>
</dbReference>
<keyword evidence="5 6" id="KW-0472">Membrane</keyword>
<evidence type="ECO:0000313" key="8">
    <source>
        <dbReference type="Proteomes" id="UP000008536"/>
    </source>
</evidence>
<accession>C5E0U5</accession>
<dbReference type="HOGENOM" id="CLU_049109_8_0_1"/>
<evidence type="ECO:0000256" key="2">
    <source>
        <dbReference type="ARBA" id="ARBA00006824"/>
    </source>
</evidence>
<comment type="subcellular location">
    <subcellularLocation>
        <location evidence="1">Membrane</location>
        <topology evidence="1">Multi-pass membrane protein</topology>
    </subcellularLocation>
</comment>
<dbReference type="Proteomes" id="UP000008536">
    <property type="component" value="Chromosome G"/>
</dbReference>
<reference evidence="7 8" key="1">
    <citation type="journal article" date="2009" name="Genome Res.">
        <title>Comparative genomics of protoploid Saccharomycetaceae.</title>
        <authorList>
            <consortium name="The Genolevures Consortium"/>
            <person name="Souciet J.-L."/>
            <person name="Dujon B."/>
            <person name="Gaillardin C."/>
            <person name="Johnston M."/>
            <person name="Baret P.V."/>
            <person name="Cliften P."/>
            <person name="Sherman D.J."/>
            <person name="Weissenbach J."/>
            <person name="Westhof E."/>
            <person name="Wincker P."/>
            <person name="Jubin C."/>
            <person name="Poulain J."/>
            <person name="Barbe V."/>
            <person name="Segurens B."/>
            <person name="Artiguenave F."/>
            <person name="Anthouard V."/>
            <person name="Vacherie B."/>
            <person name="Val M.-E."/>
            <person name="Fulton R.S."/>
            <person name="Minx P."/>
            <person name="Wilson R."/>
            <person name="Durrens P."/>
            <person name="Jean G."/>
            <person name="Marck C."/>
            <person name="Martin T."/>
            <person name="Nikolski M."/>
            <person name="Rolland T."/>
            <person name="Seret M.-L."/>
            <person name="Casaregola S."/>
            <person name="Despons L."/>
            <person name="Fairhead C."/>
            <person name="Fischer G."/>
            <person name="Lafontaine I."/>
            <person name="Leh V."/>
            <person name="Lemaire M."/>
            <person name="de Montigny J."/>
            <person name="Neuveglise C."/>
            <person name="Thierry A."/>
            <person name="Blanc-Lenfle I."/>
            <person name="Bleykasten C."/>
            <person name="Diffels J."/>
            <person name="Fritsch E."/>
            <person name="Frangeul L."/>
            <person name="Goeffon A."/>
            <person name="Jauniaux N."/>
            <person name="Kachouri-Lafond R."/>
            <person name="Payen C."/>
            <person name="Potier S."/>
            <person name="Pribylova L."/>
            <person name="Ozanne C."/>
            <person name="Richard G.-F."/>
            <person name="Sacerdot C."/>
            <person name="Straub M.-L."/>
            <person name="Talla E."/>
        </authorList>
    </citation>
    <scope>NUCLEOTIDE SEQUENCE [LARGE SCALE GENOMIC DNA]</scope>
    <source>
        <strain evidence="7 8">ATCC 2623 / CBS 732 / BCRC 21506 / NBRC 1130 / NCYC 568 / NRRL Y-229</strain>
    </source>
</reference>
<organism evidence="7 8">
    <name type="scientific">Zygosaccharomyces rouxii (strain ATCC 2623 / CBS 732 / NBRC 1130 / NCYC 568 / NRRL Y-229)</name>
    <dbReference type="NCBI Taxonomy" id="559307"/>
    <lineage>
        <taxon>Eukaryota</taxon>
        <taxon>Fungi</taxon>
        <taxon>Dikarya</taxon>
        <taxon>Ascomycota</taxon>
        <taxon>Saccharomycotina</taxon>
        <taxon>Saccharomycetes</taxon>
        <taxon>Saccharomycetales</taxon>
        <taxon>Saccharomycetaceae</taxon>
        <taxon>Zygosaccharomyces</taxon>
    </lineage>
</organism>
<evidence type="ECO:0000256" key="4">
    <source>
        <dbReference type="ARBA" id="ARBA00022989"/>
    </source>
</evidence>
<evidence type="ECO:0000256" key="6">
    <source>
        <dbReference type="RuleBase" id="RU363053"/>
    </source>
</evidence>
<evidence type="ECO:0000256" key="5">
    <source>
        <dbReference type="ARBA" id="ARBA00023136"/>
    </source>
</evidence>
<dbReference type="AlphaFoldDB" id="C5E0U5"/>
<dbReference type="GeneID" id="8206488"/>
<feature type="transmembrane region" description="Helical" evidence="6">
    <location>
        <begin position="80"/>
        <end position="99"/>
    </location>
</feature>
<dbReference type="PANTHER" id="PTHR11266">
    <property type="entry name" value="PEROXISOMAL MEMBRANE PROTEIN 2, PXMP2 MPV17"/>
    <property type="match status" value="1"/>
</dbReference>
<dbReference type="InterPro" id="IPR007248">
    <property type="entry name" value="Mpv17_PMP22"/>
</dbReference>
<keyword evidence="8" id="KW-1185">Reference proteome</keyword>
<comment type="similarity">
    <text evidence="2 6">Belongs to the peroxisomal membrane protein PXMP2/4 family.</text>
</comment>
<keyword evidence="4 6" id="KW-1133">Transmembrane helix</keyword>
<dbReference type="STRING" id="559307.C5E0U5"/>
<protein>
    <submittedName>
        <fullName evidence="7">ZYRO0G15686p</fullName>
    </submittedName>
</protein>
<feature type="transmembrane region" description="Helical" evidence="6">
    <location>
        <begin position="250"/>
        <end position="268"/>
    </location>
</feature>